<evidence type="ECO:0000256" key="3">
    <source>
        <dbReference type="ARBA" id="ARBA00023242"/>
    </source>
</evidence>
<dbReference type="EMBL" id="CP151519">
    <property type="protein sequence ID" value="WZN67361.1"/>
    <property type="molecule type" value="Genomic_DNA"/>
</dbReference>
<keyword evidence="3" id="KW-0539">Nucleus</keyword>
<feature type="compositionally biased region" description="Acidic residues" evidence="5">
    <location>
        <begin position="12"/>
        <end position="21"/>
    </location>
</feature>
<proteinExistence type="inferred from homology"/>
<dbReference type="Proteomes" id="UP001472866">
    <property type="component" value="Chromosome 19"/>
</dbReference>
<reference evidence="6 7" key="1">
    <citation type="submission" date="2024-03" db="EMBL/GenBank/DDBJ databases">
        <title>Complete genome sequence of the green alga Chloropicon roscoffensis RCC1871.</title>
        <authorList>
            <person name="Lemieux C."/>
            <person name="Pombert J.-F."/>
            <person name="Otis C."/>
            <person name="Turmel M."/>
        </authorList>
    </citation>
    <scope>NUCLEOTIDE SEQUENCE [LARGE SCALE GENOMIC DNA]</scope>
    <source>
        <strain evidence="6 7">RCC1871</strain>
    </source>
</reference>
<dbReference type="PANTHER" id="PTHR12972:SF0">
    <property type="entry name" value="PROTEIN DOWNSTREAM NEIGHBOR OF SON"/>
    <property type="match status" value="1"/>
</dbReference>
<evidence type="ECO:0000256" key="2">
    <source>
        <dbReference type="ARBA" id="ARBA00022473"/>
    </source>
</evidence>
<feature type="region of interest" description="Disordered" evidence="5">
    <location>
        <begin position="88"/>
        <end position="128"/>
    </location>
</feature>
<protein>
    <submittedName>
        <fullName evidence="6">Uncharacterized protein</fullName>
    </submittedName>
</protein>
<evidence type="ECO:0000256" key="5">
    <source>
        <dbReference type="SAM" id="MobiDB-lite"/>
    </source>
</evidence>
<dbReference type="PANTHER" id="PTHR12972">
    <property type="entry name" value="DOWNSTREAM NEIGHBOR OF SON"/>
    <property type="match status" value="1"/>
</dbReference>
<evidence type="ECO:0000256" key="4">
    <source>
        <dbReference type="ARBA" id="ARBA00025806"/>
    </source>
</evidence>
<gene>
    <name evidence="6" type="ORF">HKI87_19g89360</name>
</gene>
<dbReference type="AlphaFoldDB" id="A0AAX4PMK1"/>
<comment type="subcellular location">
    <subcellularLocation>
        <location evidence="1">Nucleus</location>
    </subcellularLocation>
</comment>
<accession>A0AAX4PMK1</accession>
<keyword evidence="7" id="KW-1185">Reference proteome</keyword>
<feature type="region of interest" description="Disordered" evidence="5">
    <location>
        <begin position="1"/>
        <end position="69"/>
    </location>
</feature>
<sequence length="514" mass="54717">MPSTERKAANMADDDGNDDKEDPILRKLELLRGASSQKRRKAGGAGSFAELLSGLGDGGGGGGGGGRGAGLDLRGAIKAAKNTVVQVQKRSGEAGGDGSCAAAGDEGRGGRGKLATSSSAPGSKKQKKVHSLPMDWDLKKAVHFQSKFPFDCFTTGFHLAPELAHQAMRSFTSGNRRSRDANQMFLQSLYTWALPLNSLEIHGSSPMEDANNLVAEGVAGAAVEMKRLHEEQRARRFRCFREGLRDLVYALYAGLCSCFYVVPPPGSPDAFVCLFQAAGVQGCAGPSATVTSSTEGMLRLMREEFGLTPAEAREAAGPGPKRAKGKIAEKLKLDGSAGNKGRVHFVGREQVHGLFDFLATTCGSIYHKNQDAPTLLSPVPFVGAGVKRYTGVYRKKKLLKNKHEAGLETFTLSFECRGSGQYLPPWVVDRLCSTFRRTQHSFSMTSEQGVEVGGLSAAEEAAVGAATVEPAAESAGSRGDCYGGGFWDTEEGDKWEQPGGGLQRMTCEKGVFYL</sequence>
<evidence type="ECO:0000313" key="6">
    <source>
        <dbReference type="EMBL" id="WZN67361.1"/>
    </source>
</evidence>
<dbReference type="GO" id="GO:0033260">
    <property type="term" value="P:nuclear DNA replication"/>
    <property type="evidence" value="ECO:0007669"/>
    <property type="project" value="TreeGrafter"/>
</dbReference>
<evidence type="ECO:0000313" key="7">
    <source>
        <dbReference type="Proteomes" id="UP001472866"/>
    </source>
</evidence>
<keyword evidence="2" id="KW-0217">Developmental protein</keyword>
<evidence type="ECO:0000256" key="1">
    <source>
        <dbReference type="ARBA" id="ARBA00004123"/>
    </source>
</evidence>
<comment type="similarity">
    <text evidence="4">Belongs to the DONSON family.</text>
</comment>
<dbReference type="GO" id="GO:0005634">
    <property type="term" value="C:nucleus"/>
    <property type="evidence" value="ECO:0007669"/>
    <property type="project" value="UniProtKB-SubCell"/>
</dbReference>
<dbReference type="InterPro" id="IPR024861">
    <property type="entry name" value="Donson"/>
</dbReference>
<feature type="compositionally biased region" description="Gly residues" evidence="5">
    <location>
        <begin position="55"/>
        <end position="69"/>
    </location>
</feature>
<organism evidence="6 7">
    <name type="scientific">Chloropicon roscoffensis</name>
    <dbReference type="NCBI Taxonomy" id="1461544"/>
    <lineage>
        <taxon>Eukaryota</taxon>
        <taxon>Viridiplantae</taxon>
        <taxon>Chlorophyta</taxon>
        <taxon>Chloropicophyceae</taxon>
        <taxon>Chloropicales</taxon>
        <taxon>Chloropicaceae</taxon>
        <taxon>Chloropicon</taxon>
    </lineage>
</organism>
<name>A0AAX4PMK1_9CHLO</name>